<dbReference type="PANTHER" id="PTHR23427:SF2">
    <property type="entry name" value="SURFEIT LOCUS PROTEIN 1"/>
    <property type="match status" value="1"/>
</dbReference>
<keyword evidence="5 6" id="KW-0472">Membrane</keyword>
<evidence type="ECO:0000256" key="4">
    <source>
        <dbReference type="ARBA" id="ARBA00022989"/>
    </source>
</evidence>
<dbReference type="Pfam" id="PF02104">
    <property type="entry name" value="SURF1"/>
    <property type="match status" value="1"/>
</dbReference>
<accession>A0A1G9DZL4</accession>
<dbReference type="CDD" id="cd06662">
    <property type="entry name" value="SURF1"/>
    <property type="match status" value="1"/>
</dbReference>
<sequence>MRRTGHRPAYRGPVRFGFLLRPGWIALLLLVGVFSTLCFTVLSPWQFSRHNETQARNDAIRASMRAEPKPLRDVLPSGEAPGSSTEWKRVTFTGHYLSRGETLAWQRTVLGEPAFEVLTPFRLESGGTVLVDRGFIRPVESTRAPEYAAAPEGTVRLTARIRANEYDAEQRSMFRHDGHRWTYAINANTVERGVDIPLRPGYFTLVSNQPGVLQAVPLPRLESGPYFSYAMQWIIFGAMAPLAVGYLVYGEMRSPRTPSGRVPSGGSPHGEASESGGRKRRSRMSVAEVIAAEERREQESREQEKREQENSAGT</sequence>
<organism evidence="8 9">
    <name type="scientific">Actinopolyspora mzabensis</name>
    <dbReference type="NCBI Taxonomy" id="995066"/>
    <lineage>
        <taxon>Bacteria</taxon>
        <taxon>Bacillati</taxon>
        <taxon>Actinomycetota</taxon>
        <taxon>Actinomycetes</taxon>
        <taxon>Actinopolysporales</taxon>
        <taxon>Actinopolysporaceae</taxon>
        <taxon>Actinopolyspora</taxon>
    </lineage>
</organism>
<evidence type="ECO:0000256" key="5">
    <source>
        <dbReference type="ARBA" id="ARBA00023136"/>
    </source>
</evidence>
<keyword evidence="9" id="KW-1185">Reference proteome</keyword>
<evidence type="ECO:0000256" key="1">
    <source>
        <dbReference type="ARBA" id="ARBA00004370"/>
    </source>
</evidence>
<evidence type="ECO:0000256" key="3">
    <source>
        <dbReference type="ARBA" id="ARBA00022692"/>
    </source>
</evidence>
<dbReference type="PROSITE" id="PS50895">
    <property type="entry name" value="SURF1"/>
    <property type="match status" value="1"/>
</dbReference>
<comment type="similarity">
    <text evidence="2 6">Belongs to the SURF1 family.</text>
</comment>
<dbReference type="AlphaFoldDB" id="A0A1G9DZL4"/>
<keyword evidence="3 6" id="KW-0812">Transmembrane</keyword>
<feature type="transmembrane region" description="Helical" evidence="6">
    <location>
        <begin position="226"/>
        <end position="249"/>
    </location>
</feature>
<feature type="region of interest" description="Disordered" evidence="7">
    <location>
        <begin position="255"/>
        <end position="314"/>
    </location>
</feature>
<dbReference type="InterPro" id="IPR045214">
    <property type="entry name" value="Surf1/Surf4"/>
</dbReference>
<gene>
    <name evidence="8" type="ORF">SAMN04487820_11133</name>
</gene>
<name>A0A1G9DZL4_ACTMZ</name>
<dbReference type="EMBL" id="FNFM01000011">
    <property type="protein sequence ID" value="SDK69331.1"/>
    <property type="molecule type" value="Genomic_DNA"/>
</dbReference>
<comment type="subcellular location">
    <subcellularLocation>
        <location evidence="6">Cell membrane</location>
        <topology evidence="6">Multi-pass membrane protein</topology>
    </subcellularLocation>
    <subcellularLocation>
        <location evidence="1">Membrane</location>
    </subcellularLocation>
</comment>
<evidence type="ECO:0000256" key="2">
    <source>
        <dbReference type="ARBA" id="ARBA00007165"/>
    </source>
</evidence>
<evidence type="ECO:0000313" key="9">
    <source>
        <dbReference type="Proteomes" id="UP000199213"/>
    </source>
</evidence>
<dbReference type="InterPro" id="IPR002994">
    <property type="entry name" value="Surf1/Shy1"/>
</dbReference>
<proteinExistence type="inferred from homology"/>
<keyword evidence="4 6" id="KW-1133">Transmembrane helix</keyword>
<feature type="transmembrane region" description="Helical" evidence="6">
    <location>
        <begin position="21"/>
        <end position="42"/>
    </location>
</feature>
<evidence type="ECO:0000256" key="6">
    <source>
        <dbReference type="RuleBase" id="RU363076"/>
    </source>
</evidence>
<keyword evidence="6" id="KW-1003">Cell membrane</keyword>
<reference evidence="9" key="1">
    <citation type="submission" date="2016-10" db="EMBL/GenBank/DDBJ databases">
        <authorList>
            <person name="Varghese N."/>
            <person name="Submissions S."/>
        </authorList>
    </citation>
    <scope>NUCLEOTIDE SEQUENCE [LARGE SCALE GENOMIC DNA]</scope>
    <source>
        <strain evidence="9">DSM 45460</strain>
    </source>
</reference>
<dbReference type="Proteomes" id="UP000199213">
    <property type="component" value="Unassembled WGS sequence"/>
</dbReference>
<feature type="compositionally biased region" description="Basic and acidic residues" evidence="7">
    <location>
        <begin position="292"/>
        <end position="314"/>
    </location>
</feature>
<dbReference type="PANTHER" id="PTHR23427">
    <property type="entry name" value="SURFEIT LOCUS PROTEIN"/>
    <property type="match status" value="1"/>
</dbReference>
<evidence type="ECO:0000313" key="8">
    <source>
        <dbReference type="EMBL" id="SDK69331.1"/>
    </source>
</evidence>
<protein>
    <recommendedName>
        <fullName evidence="6">SURF1-like protein</fullName>
    </recommendedName>
</protein>
<evidence type="ECO:0000256" key="7">
    <source>
        <dbReference type="SAM" id="MobiDB-lite"/>
    </source>
</evidence>
<dbReference type="GO" id="GO:0005886">
    <property type="term" value="C:plasma membrane"/>
    <property type="evidence" value="ECO:0007669"/>
    <property type="project" value="UniProtKB-SubCell"/>
</dbReference>